<name>B3FJN0_BP201</name>
<evidence type="ECO:0000313" key="1">
    <source>
        <dbReference type="EMBL" id="ABY63195.1"/>
    </source>
</evidence>
<reference evidence="1 2" key="1">
    <citation type="journal article" date="2008" name="Virology">
        <title>Characterization of Pseudomonas chlororaphis myovirus 201varphi2-1 via genomic sequencing, mass spectrometry, and electron microscopy.</title>
        <authorList>
            <person name="Thomas J.A."/>
            <person name="Rolando M.R."/>
            <person name="Carroll C.A."/>
            <person name="Shen P.S."/>
            <person name="Belnap D.M."/>
            <person name="Weintraub S.T."/>
            <person name="Serwer P."/>
            <person name="Hardies S.C."/>
        </authorList>
    </citation>
    <scope>NUCLEOTIDE SEQUENCE</scope>
</reference>
<gene>
    <name evidence="1" type="ORF">201phi2-1p370</name>
</gene>
<proteinExistence type="predicted"/>
<dbReference type="KEGG" id="vg:6372567"/>
<keyword evidence="2" id="KW-1185">Reference proteome</keyword>
<organismHost>
    <name type="scientific">Pseudomonas chlororaphis</name>
    <dbReference type="NCBI Taxonomy" id="587753"/>
</organismHost>
<organism evidence="1 2">
    <name type="scientific">Pseudomonas phage 201phi2-1</name>
    <name type="common">Pseudomonas chlororaphis phage 201phi2-1</name>
    <dbReference type="NCBI Taxonomy" id="198110"/>
    <lineage>
        <taxon>Viruses</taxon>
        <taxon>Duplodnaviria</taxon>
        <taxon>Heunggongvirae</taxon>
        <taxon>Uroviricota</taxon>
        <taxon>Caudoviricetes</taxon>
        <taxon>Chimalliviridae</taxon>
        <taxon>Serwervirus</taxon>
        <taxon>Serwervirus 201phi21</taxon>
    </lineage>
</organism>
<dbReference type="RefSeq" id="YP_001957091.1">
    <property type="nucleotide sequence ID" value="NC_010821.1"/>
</dbReference>
<dbReference type="Proteomes" id="UP000002421">
    <property type="component" value="Segment"/>
</dbReference>
<dbReference type="EMBL" id="EU197055">
    <property type="protein sequence ID" value="ABY63195.1"/>
    <property type="molecule type" value="Genomic_DNA"/>
</dbReference>
<evidence type="ECO:0000313" key="2">
    <source>
        <dbReference type="Proteomes" id="UP000002421"/>
    </source>
</evidence>
<dbReference type="OrthoDB" id="39484at10239"/>
<protein>
    <submittedName>
        <fullName evidence="1">Uncharacterized protein</fullName>
    </submittedName>
</protein>
<sequence length="90" mass="9992">MASLEDDVVSHIAWNLYGIRNTLINDELHKLTPVQLVDAAISRTTAAIQDSFELKAKGACESNGDPHYCVDISTYYWGIVNDPNVVMHES</sequence>
<accession>B3FJN0</accession>